<keyword evidence="3" id="KW-0433">Leucine-rich repeat</keyword>
<evidence type="ECO:0000313" key="6">
    <source>
        <dbReference type="EMBL" id="KAK9904890.1"/>
    </source>
</evidence>
<keyword evidence="4" id="KW-0677">Repeat</keyword>
<feature type="compositionally biased region" description="Basic and acidic residues" evidence="5">
    <location>
        <begin position="35"/>
        <end position="44"/>
    </location>
</feature>
<dbReference type="InterPro" id="IPR032675">
    <property type="entry name" value="LRR_dom_sf"/>
</dbReference>
<dbReference type="Gene3D" id="3.80.10.10">
    <property type="entry name" value="Ribonuclease Inhibitor"/>
    <property type="match status" value="1"/>
</dbReference>
<proteinExistence type="predicted"/>
<evidence type="ECO:0000313" key="7">
    <source>
        <dbReference type="Proteomes" id="UP001491310"/>
    </source>
</evidence>
<evidence type="ECO:0000256" key="3">
    <source>
        <dbReference type="ARBA" id="ARBA00022614"/>
    </source>
</evidence>
<evidence type="ECO:0008006" key="8">
    <source>
        <dbReference type="Google" id="ProtNLM"/>
    </source>
</evidence>
<evidence type="ECO:0000256" key="5">
    <source>
        <dbReference type="SAM" id="MobiDB-lite"/>
    </source>
</evidence>
<evidence type="ECO:0000256" key="4">
    <source>
        <dbReference type="ARBA" id="ARBA00022737"/>
    </source>
</evidence>
<feature type="region of interest" description="Disordered" evidence="5">
    <location>
        <begin position="1"/>
        <end position="58"/>
    </location>
</feature>
<dbReference type="InterPro" id="IPR027038">
    <property type="entry name" value="RanGap"/>
</dbReference>
<dbReference type="InterPro" id="IPR001611">
    <property type="entry name" value="Leu-rich_rpt"/>
</dbReference>
<dbReference type="Proteomes" id="UP001491310">
    <property type="component" value="Unassembled WGS sequence"/>
</dbReference>
<feature type="compositionally biased region" description="Basic residues" evidence="5">
    <location>
        <begin position="45"/>
        <end position="56"/>
    </location>
</feature>
<comment type="subcellular location">
    <subcellularLocation>
        <location evidence="1">Cytoplasm</location>
        <location evidence="1">Cytoskeleton</location>
        <location evidence="1">Cilium axoneme</location>
    </subcellularLocation>
</comment>
<evidence type="ECO:0000256" key="2">
    <source>
        <dbReference type="ARBA" id="ARBA00022468"/>
    </source>
</evidence>
<protein>
    <recommendedName>
        <fullName evidence="8">RNI-like protein</fullName>
    </recommendedName>
</protein>
<organism evidence="6 7">
    <name type="scientific">Coccomyxa subellipsoidea</name>
    <dbReference type="NCBI Taxonomy" id="248742"/>
    <lineage>
        <taxon>Eukaryota</taxon>
        <taxon>Viridiplantae</taxon>
        <taxon>Chlorophyta</taxon>
        <taxon>core chlorophytes</taxon>
        <taxon>Trebouxiophyceae</taxon>
        <taxon>Trebouxiophyceae incertae sedis</taxon>
        <taxon>Coccomyxaceae</taxon>
        <taxon>Coccomyxa</taxon>
    </lineage>
</organism>
<keyword evidence="2" id="KW-0343">GTPase activation</keyword>
<dbReference type="PANTHER" id="PTHR24113:SF12">
    <property type="entry name" value="RAN GTPASE-ACTIVATING PROTEIN 1"/>
    <property type="match status" value="1"/>
</dbReference>
<comment type="caution">
    <text evidence="6">The sequence shown here is derived from an EMBL/GenBank/DDBJ whole genome shotgun (WGS) entry which is preliminary data.</text>
</comment>
<gene>
    <name evidence="6" type="ORF">WJX75_004922</name>
</gene>
<sequence length="565" mass="60790">MREEETCSFSAPEYDEDHLQSDTPEEVAPNGVIFHLKEATENGRKKTKRKKKKKASGFKAQAEQRFETVVEQLKSRDADGLWVSLGSCDLHDSSMATLTEALASNTTVTSLDLSHNSITSVGAKALFGALGAGAASDLIELDMRGNPFSSEDHKSLAHLWSIRKQLTVLVGALKSSEPAVSVSPFALRANSIADEEEEEAENDSSNGNGYNSPLIMQFFQMGNDDETKPSGEAVEPEVPEEDAEVVAERLWGQVEQELQQDADTNYALSDALREICTAVQLEMASCQLPMLDSTCADDLKPHTTHAFRRLHLLPAVLDQVPSPVFWPTSNGIPQAAIGSHRLAVAEMGALLVGAGAVVLDEAVASTGITPRLVHLCFAHPANNALHAVTLKLLRAALSSKISDLWRPLLETEMSAAGASNSRAEPASALPPLQRQLAAVGIAVADMPQGRRPPLSGFVVAVAALLQAHSRDGLASGILQERLEGDEEWREFTEDGGALQRLLQEQEGGDLGGPRPRAQPPLDRPAGYGDGCEEADGLRNGSYMFNCRELMGMLRHMPQLSATPRG</sequence>
<name>A0ABR2YGH2_9CHLO</name>
<dbReference type="EMBL" id="JALJOT010000012">
    <property type="protein sequence ID" value="KAK9904890.1"/>
    <property type="molecule type" value="Genomic_DNA"/>
</dbReference>
<dbReference type="SUPFAM" id="SSF52047">
    <property type="entry name" value="RNI-like"/>
    <property type="match status" value="1"/>
</dbReference>
<keyword evidence="7" id="KW-1185">Reference proteome</keyword>
<feature type="region of interest" description="Disordered" evidence="5">
    <location>
        <begin position="506"/>
        <end position="532"/>
    </location>
</feature>
<accession>A0ABR2YGH2</accession>
<dbReference type="PANTHER" id="PTHR24113">
    <property type="entry name" value="RAN GTPASE-ACTIVATING PROTEIN 1"/>
    <property type="match status" value="1"/>
</dbReference>
<reference evidence="6 7" key="1">
    <citation type="journal article" date="2024" name="Nat. Commun.">
        <title>Phylogenomics reveals the evolutionary origins of lichenization in chlorophyte algae.</title>
        <authorList>
            <person name="Puginier C."/>
            <person name="Libourel C."/>
            <person name="Otte J."/>
            <person name="Skaloud P."/>
            <person name="Haon M."/>
            <person name="Grisel S."/>
            <person name="Petersen M."/>
            <person name="Berrin J.G."/>
            <person name="Delaux P.M."/>
            <person name="Dal Grande F."/>
            <person name="Keller J."/>
        </authorList>
    </citation>
    <scope>NUCLEOTIDE SEQUENCE [LARGE SCALE GENOMIC DNA]</scope>
    <source>
        <strain evidence="6 7">SAG 216-7</strain>
    </source>
</reference>
<evidence type="ECO:0000256" key="1">
    <source>
        <dbReference type="ARBA" id="ARBA00004430"/>
    </source>
</evidence>
<dbReference type="Pfam" id="PF13516">
    <property type="entry name" value="LRR_6"/>
    <property type="match status" value="1"/>
</dbReference>